<organism evidence="3 4">
    <name type="scientific">Ooceraea biroi</name>
    <name type="common">Clonal raider ant</name>
    <name type="synonym">Cerapachys biroi</name>
    <dbReference type="NCBI Taxonomy" id="2015173"/>
    <lineage>
        <taxon>Eukaryota</taxon>
        <taxon>Metazoa</taxon>
        <taxon>Ecdysozoa</taxon>
        <taxon>Arthropoda</taxon>
        <taxon>Hexapoda</taxon>
        <taxon>Insecta</taxon>
        <taxon>Pterygota</taxon>
        <taxon>Neoptera</taxon>
        <taxon>Endopterygota</taxon>
        <taxon>Hymenoptera</taxon>
        <taxon>Apocrita</taxon>
        <taxon>Aculeata</taxon>
        <taxon>Formicoidea</taxon>
        <taxon>Formicidae</taxon>
        <taxon>Dorylinae</taxon>
        <taxon>Ooceraea</taxon>
    </lineage>
</organism>
<dbReference type="Proteomes" id="UP000053097">
    <property type="component" value="Unassembled WGS sequence"/>
</dbReference>
<feature type="non-terminal residue" evidence="3">
    <location>
        <position position="1"/>
    </location>
</feature>
<protein>
    <submittedName>
        <fullName evidence="3">Uncharacterized protein</fullName>
    </submittedName>
</protein>
<name>A0A026VYS1_OOCBI</name>
<keyword evidence="2" id="KW-0472">Membrane</keyword>
<feature type="compositionally biased region" description="Basic and acidic residues" evidence="1">
    <location>
        <begin position="1"/>
        <end position="17"/>
    </location>
</feature>
<keyword evidence="4" id="KW-1185">Reference proteome</keyword>
<proteinExistence type="predicted"/>
<dbReference type="EMBL" id="KK107570">
    <property type="protein sequence ID" value="EZA48815.1"/>
    <property type="molecule type" value="Genomic_DNA"/>
</dbReference>
<evidence type="ECO:0000256" key="1">
    <source>
        <dbReference type="SAM" id="MobiDB-lite"/>
    </source>
</evidence>
<keyword evidence="2" id="KW-0812">Transmembrane</keyword>
<evidence type="ECO:0000313" key="3">
    <source>
        <dbReference type="EMBL" id="EZA48815.1"/>
    </source>
</evidence>
<accession>A0A026VYS1</accession>
<reference evidence="3 4" key="1">
    <citation type="journal article" date="2014" name="Curr. Biol.">
        <title>The genome of the clonal raider ant Cerapachys biroi.</title>
        <authorList>
            <person name="Oxley P.R."/>
            <person name="Ji L."/>
            <person name="Fetter-Pruneda I."/>
            <person name="McKenzie S.K."/>
            <person name="Li C."/>
            <person name="Hu H."/>
            <person name="Zhang G."/>
            <person name="Kronauer D.J."/>
        </authorList>
    </citation>
    <scope>NUCLEOTIDE SEQUENCE [LARGE SCALE GENOMIC DNA]</scope>
</reference>
<feature type="transmembrane region" description="Helical" evidence="2">
    <location>
        <begin position="212"/>
        <end position="230"/>
    </location>
</feature>
<gene>
    <name evidence="3" type="ORF">X777_12731</name>
</gene>
<keyword evidence="2" id="KW-1133">Transmembrane helix</keyword>
<sequence>LETPGKKRSEQRGEKLYLKNLSSPSASPDVFPSLLPLSLQPLKRKTSLGEIGVERQIQIDLARTIDHRAVCDDTPRVQPLSSPFTGVIFIAAPSPFLADVARVEGGKVGNHERYEMETDARPRPREDPLSKFGSFHVERCPQGGHLYVLRGSFDGLAGFAVPETDTTGEPQRTRMDAPLTWVRFHWPRGTRCDGGVKCAVITGDRRKAGKKVVNMTPIFLVVLLAIHPIIAQNSGE</sequence>
<dbReference type="AlphaFoldDB" id="A0A026VYS1"/>
<evidence type="ECO:0000313" key="4">
    <source>
        <dbReference type="Proteomes" id="UP000053097"/>
    </source>
</evidence>
<evidence type="ECO:0000256" key="2">
    <source>
        <dbReference type="SAM" id="Phobius"/>
    </source>
</evidence>
<feature type="region of interest" description="Disordered" evidence="1">
    <location>
        <begin position="1"/>
        <end position="28"/>
    </location>
</feature>